<organism evidence="1 2">
    <name type="scientific">Vicia faba</name>
    <name type="common">Broad bean</name>
    <name type="synonym">Faba vulgaris</name>
    <dbReference type="NCBI Taxonomy" id="3906"/>
    <lineage>
        <taxon>Eukaryota</taxon>
        <taxon>Viridiplantae</taxon>
        <taxon>Streptophyta</taxon>
        <taxon>Embryophyta</taxon>
        <taxon>Tracheophyta</taxon>
        <taxon>Spermatophyta</taxon>
        <taxon>Magnoliopsida</taxon>
        <taxon>eudicotyledons</taxon>
        <taxon>Gunneridae</taxon>
        <taxon>Pentapetalae</taxon>
        <taxon>rosids</taxon>
        <taxon>fabids</taxon>
        <taxon>Fabales</taxon>
        <taxon>Fabaceae</taxon>
        <taxon>Papilionoideae</taxon>
        <taxon>50 kb inversion clade</taxon>
        <taxon>NPAAA clade</taxon>
        <taxon>Hologalegina</taxon>
        <taxon>IRL clade</taxon>
        <taxon>Fabeae</taxon>
        <taxon>Vicia</taxon>
    </lineage>
</organism>
<evidence type="ECO:0000313" key="2">
    <source>
        <dbReference type="Proteomes" id="UP001157006"/>
    </source>
</evidence>
<dbReference type="AlphaFoldDB" id="A0AAV0Z3J0"/>
<dbReference type="EMBL" id="OX451735">
    <property type="protein sequence ID" value="CAI8591993.1"/>
    <property type="molecule type" value="Genomic_DNA"/>
</dbReference>
<evidence type="ECO:0000313" key="1">
    <source>
        <dbReference type="EMBL" id="CAI8591993.1"/>
    </source>
</evidence>
<protein>
    <submittedName>
        <fullName evidence="1">Uncharacterized protein</fullName>
    </submittedName>
</protein>
<dbReference type="Proteomes" id="UP001157006">
    <property type="component" value="Chromosome 1S"/>
</dbReference>
<keyword evidence="2" id="KW-1185">Reference proteome</keyword>
<reference evidence="1 2" key="1">
    <citation type="submission" date="2023-01" db="EMBL/GenBank/DDBJ databases">
        <authorList>
            <person name="Kreplak J."/>
        </authorList>
    </citation>
    <scope>NUCLEOTIDE SEQUENCE [LARGE SCALE GENOMIC DNA]</scope>
</reference>
<name>A0AAV0Z3J0_VICFA</name>
<gene>
    <name evidence="1" type="ORF">VFH_I017120</name>
</gene>
<proteinExistence type="predicted"/>
<sequence length="126" mass="14989">MIEEVYWKEKAYVQWHTNGDRNTKFFHRMAKIRNTTQSLHSLKIGNNIVTKKEDIVDHVVQHYSDLFNTVSILQDSNLVEQVIPSLVSEQNNKILTMIPLEDEISIVVFWSYFFPDFLECYQRGRH</sequence>
<accession>A0AAV0Z3J0</accession>